<dbReference type="RefSeq" id="WP_047847825.1">
    <property type="nucleotide sequence ID" value="NZ_AEJF01000108.1"/>
</dbReference>
<proteinExistence type="predicted"/>
<protein>
    <recommendedName>
        <fullName evidence="1">ABM domain-containing protein</fullName>
    </recommendedName>
</protein>
<accession>A0A0J1CWN0</accession>
<dbReference type="InterPro" id="IPR007138">
    <property type="entry name" value="ABM_dom"/>
</dbReference>
<dbReference type="Pfam" id="PF03992">
    <property type="entry name" value="ABM"/>
    <property type="match status" value="1"/>
</dbReference>
<reference evidence="2 3" key="1">
    <citation type="journal article" date="2015" name="Genome Announc.">
        <title>Draft Genome Sequence of Burkholderia sp. Strain PML1(12), an Ectomycorrhizosphere-Inhabiting Bacterium with Effective Mineral-Weathering Ability.</title>
        <authorList>
            <person name="Uroz S."/>
            <person name="Oger P."/>
        </authorList>
    </citation>
    <scope>NUCLEOTIDE SEQUENCE [LARGE SCALE GENOMIC DNA]</scope>
    <source>
        <strain evidence="3">PML1(12)</strain>
    </source>
</reference>
<dbReference type="SUPFAM" id="SSF54909">
    <property type="entry name" value="Dimeric alpha+beta barrel"/>
    <property type="match status" value="1"/>
</dbReference>
<feature type="domain" description="ABM" evidence="1">
    <location>
        <begin position="5"/>
        <end position="69"/>
    </location>
</feature>
<evidence type="ECO:0000259" key="1">
    <source>
        <dbReference type="Pfam" id="PF03992"/>
    </source>
</evidence>
<dbReference type="Gene3D" id="3.30.70.100">
    <property type="match status" value="1"/>
</dbReference>
<keyword evidence="3" id="KW-1185">Reference proteome</keyword>
<name>A0A0J1CWN0_9BURK</name>
<dbReference type="AlphaFoldDB" id="A0A0J1CWN0"/>
<dbReference type="EMBL" id="AEJF01000108">
    <property type="protein sequence ID" value="KLU24980.1"/>
    <property type="molecule type" value="Genomic_DNA"/>
</dbReference>
<dbReference type="Proteomes" id="UP000035963">
    <property type="component" value="Unassembled WGS sequence"/>
</dbReference>
<evidence type="ECO:0000313" key="3">
    <source>
        <dbReference type="Proteomes" id="UP000035963"/>
    </source>
</evidence>
<gene>
    <name evidence="2" type="ORF">EOS_16940</name>
</gene>
<comment type="caution">
    <text evidence="2">The sequence shown here is derived from an EMBL/GenBank/DDBJ whole genome shotgun (WGS) entry which is preliminary data.</text>
</comment>
<dbReference type="InterPro" id="IPR011008">
    <property type="entry name" value="Dimeric_a/b-barrel"/>
</dbReference>
<dbReference type="PATRIC" id="fig|908627.4.peg.3793"/>
<dbReference type="OrthoDB" id="2082794at2"/>
<sequence length="120" mass="13568">MHNEITCVFSLEVQPGKFDEFKQLVAQIVPLAGAEPGTIMYEYSASHDGNTAHIVERYRDSRAIVEHVEQTFGPYAERFLSLVKVKGLVVYGNPDTGARQKLNAFAPIYLSQFDGFKRWD</sequence>
<organism evidence="2 3">
    <name type="scientific">Caballeronia mineralivorans PML1(12)</name>
    <dbReference type="NCBI Taxonomy" id="908627"/>
    <lineage>
        <taxon>Bacteria</taxon>
        <taxon>Pseudomonadati</taxon>
        <taxon>Pseudomonadota</taxon>
        <taxon>Betaproteobacteria</taxon>
        <taxon>Burkholderiales</taxon>
        <taxon>Burkholderiaceae</taxon>
        <taxon>Caballeronia</taxon>
    </lineage>
</organism>
<evidence type="ECO:0000313" key="2">
    <source>
        <dbReference type="EMBL" id="KLU24980.1"/>
    </source>
</evidence>